<name>A0A2K1DVP2_9FLAO</name>
<evidence type="ECO:0000259" key="2">
    <source>
        <dbReference type="Pfam" id="PF13439"/>
    </source>
</evidence>
<dbReference type="SUPFAM" id="SSF53756">
    <property type="entry name" value="UDP-Glycosyltransferase/glycogen phosphorylase"/>
    <property type="match status" value="1"/>
</dbReference>
<dbReference type="InterPro" id="IPR028098">
    <property type="entry name" value="Glyco_trans_4-like_N"/>
</dbReference>
<dbReference type="OrthoDB" id="9811239at2"/>
<accession>A0A2K1DVP2</accession>
<gene>
    <name evidence="3" type="ORF">C1T31_13380</name>
</gene>
<feature type="domain" description="Glycosyltransferase subfamily 4-like N-terminal" evidence="2">
    <location>
        <begin position="20"/>
        <end position="176"/>
    </location>
</feature>
<dbReference type="CDD" id="cd03801">
    <property type="entry name" value="GT4_PimA-like"/>
    <property type="match status" value="1"/>
</dbReference>
<keyword evidence="3" id="KW-0808">Transferase</keyword>
<proteinExistence type="predicted"/>
<sequence>MSCTLNKHIVIVTSEFPPLPGGIGNHAYHLALQLSKNHYIVKVITDQRSESYEEELRFDKNLPFSVTRIRLKKWRFIMYFKRLIKTFKLIKHYDFVIATGKFSLWNVAFCNFFLKRPSLAVIHGSEVNLKSRLLRTTTNMSLKRFTNIVAVSHYTRSLVLDLGKPIKVIPNGINYEAWTFDGFESMTLAGSPVLTTVGRVSTRKGQLEVIKLLPKLIADFPEIHYHCIGIPTEAEYFKAIARSLSVESHVTFHGAVSEHYLKAVLLATDVFIMMSTESQTGDVEGFGIAILEANAMGVPAIGSRGCGIEDTINDGVTGFLVEPGHYTALRDSLRTILNERDNLSSNARKWAYDHRWESVIQDYIKFLSQNDED</sequence>
<dbReference type="InterPro" id="IPR001296">
    <property type="entry name" value="Glyco_trans_1"/>
</dbReference>
<dbReference type="Gene3D" id="3.40.50.2000">
    <property type="entry name" value="Glycogen Phosphorylase B"/>
    <property type="match status" value="2"/>
</dbReference>
<dbReference type="GO" id="GO:0016758">
    <property type="term" value="F:hexosyltransferase activity"/>
    <property type="evidence" value="ECO:0007669"/>
    <property type="project" value="TreeGrafter"/>
</dbReference>
<dbReference type="Proteomes" id="UP000236641">
    <property type="component" value="Unassembled WGS sequence"/>
</dbReference>
<dbReference type="PANTHER" id="PTHR45947:SF3">
    <property type="entry name" value="SULFOQUINOVOSYL TRANSFERASE SQD2"/>
    <property type="match status" value="1"/>
</dbReference>
<dbReference type="AlphaFoldDB" id="A0A2K1DVP2"/>
<evidence type="ECO:0000259" key="1">
    <source>
        <dbReference type="Pfam" id="PF00534"/>
    </source>
</evidence>
<feature type="domain" description="Glycosyl transferase family 1" evidence="1">
    <location>
        <begin position="190"/>
        <end position="350"/>
    </location>
</feature>
<reference evidence="3 4" key="1">
    <citation type="submission" date="2018-01" db="EMBL/GenBank/DDBJ databases">
        <title>The draft genome of Hanstruepera neustonica JCM19743.</title>
        <authorList>
            <person name="He R.-H."/>
            <person name="Du Z.-J."/>
        </authorList>
    </citation>
    <scope>NUCLEOTIDE SEQUENCE [LARGE SCALE GENOMIC DNA]</scope>
    <source>
        <strain evidence="3 4">JCM19743</strain>
    </source>
</reference>
<comment type="caution">
    <text evidence="3">The sequence shown here is derived from an EMBL/GenBank/DDBJ whole genome shotgun (WGS) entry which is preliminary data.</text>
</comment>
<evidence type="ECO:0000313" key="4">
    <source>
        <dbReference type="Proteomes" id="UP000236641"/>
    </source>
</evidence>
<protein>
    <submittedName>
        <fullName evidence="3">Glycosyltransferase</fullName>
    </submittedName>
</protein>
<dbReference type="Pfam" id="PF13439">
    <property type="entry name" value="Glyco_transf_4"/>
    <property type="match status" value="1"/>
</dbReference>
<dbReference type="InterPro" id="IPR050194">
    <property type="entry name" value="Glycosyltransferase_grp1"/>
</dbReference>
<dbReference type="RefSeq" id="WP_103053025.1">
    <property type="nucleotide sequence ID" value="NZ_POWF01000011.1"/>
</dbReference>
<keyword evidence="4" id="KW-1185">Reference proteome</keyword>
<organism evidence="3 4">
    <name type="scientific">Hanstruepera neustonica</name>
    <dbReference type="NCBI Taxonomy" id="1445657"/>
    <lineage>
        <taxon>Bacteria</taxon>
        <taxon>Pseudomonadati</taxon>
        <taxon>Bacteroidota</taxon>
        <taxon>Flavobacteriia</taxon>
        <taxon>Flavobacteriales</taxon>
        <taxon>Flavobacteriaceae</taxon>
        <taxon>Hanstruepera</taxon>
    </lineage>
</organism>
<dbReference type="Pfam" id="PF00534">
    <property type="entry name" value="Glycos_transf_1"/>
    <property type="match status" value="1"/>
</dbReference>
<evidence type="ECO:0000313" key="3">
    <source>
        <dbReference type="EMBL" id="PNQ72092.1"/>
    </source>
</evidence>
<dbReference type="EMBL" id="POWF01000011">
    <property type="protein sequence ID" value="PNQ72092.1"/>
    <property type="molecule type" value="Genomic_DNA"/>
</dbReference>
<dbReference type="PANTHER" id="PTHR45947">
    <property type="entry name" value="SULFOQUINOVOSYL TRANSFERASE SQD2"/>
    <property type="match status" value="1"/>
</dbReference>